<keyword evidence="3" id="KW-1185">Reference proteome</keyword>
<dbReference type="PANTHER" id="PTHR46388">
    <property type="entry name" value="NHL REPEAT-CONTAINING PROTEIN 2"/>
    <property type="match status" value="1"/>
</dbReference>
<proteinExistence type="predicted"/>
<organism evidence="2 3">
    <name type="scientific">Rhizomicrobium electricum</name>
    <dbReference type="NCBI Taxonomy" id="480070"/>
    <lineage>
        <taxon>Bacteria</taxon>
        <taxon>Pseudomonadati</taxon>
        <taxon>Pseudomonadota</taxon>
        <taxon>Alphaproteobacteria</taxon>
        <taxon>Micropepsales</taxon>
        <taxon>Micropepsaceae</taxon>
        <taxon>Rhizomicrobium</taxon>
    </lineage>
</organism>
<dbReference type="InterPro" id="IPR056822">
    <property type="entry name" value="TEN_NHL"/>
</dbReference>
<protein>
    <recommendedName>
        <fullName evidence="1">Teneurin NHL domain-containing protein</fullName>
    </recommendedName>
</protein>
<evidence type="ECO:0000313" key="2">
    <source>
        <dbReference type="EMBL" id="GAA0567231.1"/>
    </source>
</evidence>
<feature type="domain" description="Teneurin NHL" evidence="1">
    <location>
        <begin position="108"/>
        <end position="157"/>
    </location>
</feature>
<dbReference type="Pfam" id="PF25021">
    <property type="entry name" value="TEN_NHL"/>
    <property type="match status" value="1"/>
</dbReference>
<dbReference type="InterPro" id="IPR011042">
    <property type="entry name" value="6-blade_b-propeller_TolB-like"/>
</dbReference>
<dbReference type="Gene3D" id="2.120.10.30">
    <property type="entry name" value="TolB, C-terminal domain"/>
    <property type="match status" value="2"/>
</dbReference>
<name>A0ABP3PNN5_9PROT</name>
<accession>A0ABP3PNN5</accession>
<dbReference type="Proteomes" id="UP001499951">
    <property type="component" value="Unassembled WGS sequence"/>
</dbReference>
<reference evidence="3" key="1">
    <citation type="journal article" date="2019" name="Int. J. Syst. Evol. Microbiol.">
        <title>The Global Catalogue of Microorganisms (GCM) 10K type strain sequencing project: providing services to taxonomists for standard genome sequencing and annotation.</title>
        <authorList>
            <consortium name="The Broad Institute Genomics Platform"/>
            <consortium name="The Broad Institute Genome Sequencing Center for Infectious Disease"/>
            <person name="Wu L."/>
            <person name="Ma J."/>
        </authorList>
    </citation>
    <scope>NUCLEOTIDE SEQUENCE [LARGE SCALE GENOMIC DNA]</scope>
    <source>
        <strain evidence="3">JCM 15089</strain>
    </source>
</reference>
<evidence type="ECO:0000313" key="3">
    <source>
        <dbReference type="Proteomes" id="UP001499951"/>
    </source>
</evidence>
<dbReference type="EMBL" id="BAAADD010000003">
    <property type="protein sequence ID" value="GAA0567231.1"/>
    <property type="molecule type" value="Genomic_DNA"/>
</dbReference>
<comment type="caution">
    <text evidence="2">The sequence shown here is derived from an EMBL/GenBank/DDBJ whole genome shotgun (WGS) entry which is preliminary data.</text>
</comment>
<gene>
    <name evidence="2" type="ORF">GCM10008942_14690</name>
</gene>
<sequence>MEPGSEGNTMILTRRQASGLLSGLVVAPGAAAATADLRLYRLAGTGAAGPRGDGGPAAAAALDGPAGLAVDGDGNVLIAELKRSAIRRVDAGSAIISTVAGNGTTGFSGDGGAATHAALNRPEGVAADRLGNLYIADSGNDRIRRVAVDGTITTVAGGGGEDPRTFDGAATAVRLNHPAGVAVDAAGTVYFNDYGHDIICAVTPDGRIRRIAGTGKPGYGGDGGDARAALLNDVYGIGLDPHGTLYLCDSLNFAIRRVADGRIETVVRGLSGTPHPKGTIGAKVPHGVDVNGDGDVFVADTAARRLIVVRKGERQIVAGSGRPGLPVPDGTPARDADIEIHGVRVIGGGNVVFNDYRNNIVYRTADSRLSAGWQ</sequence>
<dbReference type="SUPFAM" id="SSF101898">
    <property type="entry name" value="NHL repeat"/>
    <property type="match status" value="1"/>
</dbReference>
<evidence type="ECO:0000259" key="1">
    <source>
        <dbReference type="Pfam" id="PF25021"/>
    </source>
</evidence>
<dbReference type="PANTHER" id="PTHR46388:SF2">
    <property type="entry name" value="NHL REPEAT-CONTAINING PROTEIN 2"/>
    <property type="match status" value="1"/>
</dbReference>